<dbReference type="InterPro" id="IPR023997">
    <property type="entry name" value="TonB-dep_OMP_SusC/RagA_CS"/>
</dbReference>
<name>A0ABY7WGQ2_9SPHI</name>
<comment type="subcellular location">
    <subcellularLocation>
        <location evidence="1">Cell outer membrane</location>
        <topology evidence="1">Multi-pass membrane protein</topology>
    </subcellularLocation>
</comment>
<dbReference type="Pfam" id="PF07715">
    <property type="entry name" value="Plug"/>
    <property type="match status" value="1"/>
</dbReference>
<sequence>MKRYKVLYQSLGLLLCFMAMCGVTQAQNLSVKGIVTGGATPLEGVTIGVLGGEARAVTDVNGAYVISAPAGMTLVFSNVGYLRQEISLAGKVADASGSLTLNVSLQEDDSVIEDVVVTGFGQREKRASVVGSITTVDPKQLKGPTSNLTTMLAGRVAGMIAFQRSGEPGSDNANFFIRGLGTFGTGKQDPLILIDNVESNATEMARLQPDDIASFSVLKDANAAAVYGARGANGVVLITTKMGTEGQTKFDFRMENSLSTNTRNFRFADNITYMEMANEAFLTRPANAASGQLPYWQSKIDHTKAGDDPLLYPNNNWIDQLIKDNTLNQRFNMSVTGGGAKARYYLAGTYNIDNGILKVEGLNNFNTNIKLKNYSLRSNVDLNFTPTTTGIVRFYAQFDDYIGPIGGYDDDGNRINGGTATFRRALWSNPVAFPAVYPASMMPYIQHPLFGNALTRNGGLYVNPYAEMVRGYQEYNSSTIMPQLEIKQDLNHLIPGLTLTGMAYVKRYAYFEVSRQYNPFYYSGSVSPDGNIALRVLNDGGTGSIGTVGTEYLNYAESEKTVNSMFYAHAMANYGHSFGKHRVGGMLLGLMQSQLSGNAGSLQLSLPSRNMGLSGRFTYGFDDRYLAEFNFGYNGSERFAQNNRMGFFPSFGLAYNISNESFFEPLTKVISNFKLRGTYGFVGNDQIGERSERFFYLSEVNMNNSNFGAAFGELGGYARPGISVSRYANPGITWERSKQINLGLDLEFVNGLSINVDAYQQTRSNILTGRSFIPATMGLQAAIIANTNKAESKGVDLTVNYQKSFGDGWYVNGRGTLTYAKSKMLIVDEPAYAESYRYTQGYPVKQYFGYLAERLFVDDQEAVNSPMQFGTPGEDYLGGDIKYRDLNGDGVISDLDRVAIGYPENPELIYGFGGTLGWKGLDFSFFFQGSARSSFMINAQNISPFYLNGGNQNGLLQAIADSYWSEDNRDLYAFWPRLSEGVVANNNQSSTWWLRDGAFLRLKSLELGYNVTERLLKRIRANNLRLYANATNLFAISRFKLWDVEMGGKGLGYPVQAVYNLGLQFSF</sequence>
<keyword evidence="2" id="KW-0732">Signal</keyword>
<dbReference type="InterPro" id="IPR008969">
    <property type="entry name" value="CarboxyPept-like_regulatory"/>
</dbReference>
<dbReference type="InterPro" id="IPR012910">
    <property type="entry name" value="Plug_dom"/>
</dbReference>
<keyword evidence="4" id="KW-0675">Receptor</keyword>
<dbReference type="RefSeq" id="WP_274266286.1">
    <property type="nucleotide sequence ID" value="NZ_CP117880.1"/>
</dbReference>
<evidence type="ECO:0000256" key="1">
    <source>
        <dbReference type="PROSITE-ProRule" id="PRU01360"/>
    </source>
</evidence>
<evidence type="ECO:0000313" key="4">
    <source>
        <dbReference type="EMBL" id="WDF67558.1"/>
    </source>
</evidence>
<keyword evidence="1" id="KW-0812">Transmembrane</keyword>
<protein>
    <submittedName>
        <fullName evidence="4">TonB-dependent receptor</fullName>
    </submittedName>
</protein>
<comment type="similarity">
    <text evidence="1">Belongs to the TonB-dependent receptor family.</text>
</comment>
<feature type="domain" description="TonB-dependent receptor plug" evidence="3">
    <location>
        <begin position="128"/>
        <end position="235"/>
    </location>
</feature>
<dbReference type="InterPro" id="IPR023996">
    <property type="entry name" value="TonB-dep_OMP_SusC/RagA"/>
</dbReference>
<organism evidence="4 5">
    <name type="scientific">Sphingobacterium oryzagri</name>
    <dbReference type="NCBI Taxonomy" id="3025669"/>
    <lineage>
        <taxon>Bacteria</taxon>
        <taxon>Pseudomonadati</taxon>
        <taxon>Bacteroidota</taxon>
        <taxon>Sphingobacteriia</taxon>
        <taxon>Sphingobacteriales</taxon>
        <taxon>Sphingobacteriaceae</taxon>
        <taxon>Sphingobacterium</taxon>
    </lineage>
</organism>
<feature type="chain" id="PRO_5046998546" evidence="2">
    <location>
        <begin position="27"/>
        <end position="1067"/>
    </location>
</feature>
<keyword evidence="1" id="KW-0813">Transport</keyword>
<evidence type="ECO:0000313" key="5">
    <source>
        <dbReference type="Proteomes" id="UP001221558"/>
    </source>
</evidence>
<keyword evidence="1" id="KW-1134">Transmembrane beta strand</keyword>
<dbReference type="SUPFAM" id="SSF49464">
    <property type="entry name" value="Carboxypeptidase regulatory domain-like"/>
    <property type="match status" value="1"/>
</dbReference>
<reference evidence="4 5" key="1">
    <citation type="submission" date="2023-02" db="EMBL/GenBank/DDBJ databases">
        <title>Genome sequence of Sphingobacterium sp. KACC 22765.</title>
        <authorList>
            <person name="Kim S."/>
            <person name="Heo J."/>
            <person name="Kwon S.-W."/>
        </authorList>
    </citation>
    <scope>NUCLEOTIDE SEQUENCE [LARGE SCALE GENOMIC DNA]</scope>
    <source>
        <strain evidence="4 5">KACC 22765</strain>
    </source>
</reference>
<dbReference type="Proteomes" id="UP001221558">
    <property type="component" value="Chromosome"/>
</dbReference>
<accession>A0ABY7WGQ2</accession>
<dbReference type="NCBIfam" id="TIGR04057">
    <property type="entry name" value="SusC_RagA_signa"/>
    <property type="match status" value="1"/>
</dbReference>
<dbReference type="Pfam" id="PF13715">
    <property type="entry name" value="CarbopepD_reg_2"/>
    <property type="match status" value="1"/>
</dbReference>
<dbReference type="PROSITE" id="PS52016">
    <property type="entry name" value="TONB_DEPENDENT_REC_3"/>
    <property type="match status" value="1"/>
</dbReference>
<keyword evidence="1" id="KW-0998">Cell outer membrane</keyword>
<keyword evidence="1" id="KW-0472">Membrane</keyword>
<gene>
    <name evidence="4" type="ORF">PQ465_14760</name>
</gene>
<evidence type="ECO:0000259" key="3">
    <source>
        <dbReference type="Pfam" id="PF07715"/>
    </source>
</evidence>
<dbReference type="EMBL" id="CP117880">
    <property type="protein sequence ID" value="WDF67558.1"/>
    <property type="molecule type" value="Genomic_DNA"/>
</dbReference>
<dbReference type="InterPro" id="IPR037066">
    <property type="entry name" value="Plug_dom_sf"/>
</dbReference>
<keyword evidence="5" id="KW-1185">Reference proteome</keyword>
<dbReference type="Gene3D" id="2.170.130.10">
    <property type="entry name" value="TonB-dependent receptor, plug domain"/>
    <property type="match status" value="1"/>
</dbReference>
<dbReference type="InterPro" id="IPR039426">
    <property type="entry name" value="TonB-dep_rcpt-like"/>
</dbReference>
<evidence type="ECO:0000256" key="2">
    <source>
        <dbReference type="SAM" id="SignalP"/>
    </source>
</evidence>
<dbReference type="SUPFAM" id="SSF56935">
    <property type="entry name" value="Porins"/>
    <property type="match status" value="1"/>
</dbReference>
<feature type="signal peptide" evidence="2">
    <location>
        <begin position="1"/>
        <end position="26"/>
    </location>
</feature>
<dbReference type="NCBIfam" id="TIGR04056">
    <property type="entry name" value="OMP_RagA_SusC"/>
    <property type="match status" value="1"/>
</dbReference>
<dbReference type="Gene3D" id="2.60.40.1120">
    <property type="entry name" value="Carboxypeptidase-like, regulatory domain"/>
    <property type="match status" value="1"/>
</dbReference>
<proteinExistence type="inferred from homology"/>